<evidence type="ECO:0000313" key="4">
    <source>
        <dbReference type="EMBL" id="MDZ5459340.1"/>
    </source>
</evidence>
<dbReference type="Pfam" id="PF09394">
    <property type="entry name" value="Inhibitor_I42"/>
    <property type="match status" value="1"/>
</dbReference>
<dbReference type="Gene3D" id="2.60.40.2020">
    <property type="match status" value="1"/>
</dbReference>
<sequence length="253" mass="27604">METISGIIEPNAGEDRKVGRHILRSADGGAVFVLSSNDVYLDIFLRKFVLIVGYRSNIRLTDGQEQFIVVSVMPGDDSNAASNLGDTSEGILKLLEDPSIPYGTHALHDVTGKLLYALQSDIIKLDNYVGKPVIVKGHALAGYPFEGGPINLSVTDACIPVDSMPARKFDIELRLKNLTTHAWALAAISDRPVVELIGERLVPDDQAVDGSSGTARFLFWTSSSGRTTLTFKKSRIWESEKVLAEVKYLVVSE</sequence>
<accession>A0ABU5IKD0</accession>
<keyword evidence="1 4" id="KW-0646">Protease inhibitor</keyword>
<evidence type="ECO:0000256" key="1">
    <source>
        <dbReference type="ARBA" id="ARBA00022690"/>
    </source>
</evidence>
<keyword evidence="5" id="KW-1185">Reference proteome</keyword>
<dbReference type="GO" id="GO:0030414">
    <property type="term" value="F:peptidase inhibitor activity"/>
    <property type="evidence" value="ECO:0007669"/>
    <property type="project" value="UniProtKB-KW"/>
</dbReference>
<dbReference type="InterPro" id="IPR018990">
    <property type="entry name" value="Prot_inh_I42_chagasin"/>
</dbReference>
<dbReference type="RefSeq" id="WP_322467116.1">
    <property type="nucleotide sequence ID" value="NZ_JAXOJX010000042.1"/>
</dbReference>
<feature type="domain" description="Proteinase inhibitor I42 chagasin" evidence="3">
    <location>
        <begin position="169"/>
        <end position="245"/>
    </location>
</feature>
<evidence type="ECO:0000259" key="3">
    <source>
        <dbReference type="Pfam" id="PF09394"/>
    </source>
</evidence>
<name>A0ABU5IKD0_9BURK</name>
<proteinExistence type="predicted"/>
<dbReference type="EMBL" id="JAXOJX010000042">
    <property type="protein sequence ID" value="MDZ5459340.1"/>
    <property type="molecule type" value="Genomic_DNA"/>
</dbReference>
<reference evidence="4 5" key="1">
    <citation type="submission" date="2023-11" db="EMBL/GenBank/DDBJ databases">
        <title>Draft genome of Azohydromonas lata strain H1 (DSM1123), a polyhydroxyalkanoate producer.</title>
        <authorList>
            <person name="Traversa D."/>
            <person name="D'Addabbo P."/>
            <person name="Pazzani C."/>
            <person name="Manzari C."/>
            <person name="Chiara M."/>
            <person name="Scrascia M."/>
        </authorList>
    </citation>
    <scope>NUCLEOTIDE SEQUENCE [LARGE SCALE GENOMIC DNA]</scope>
    <source>
        <strain evidence="4 5">H1</strain>
    </source>
</reference>
<protein>
    <submittedName>
        <fullName evidence="4">Protease inhibitor I42 family protein</fullName>
    </submittedName>
</protein>
<evidence type="ECO:0000313" key="5">
    <source>
        <dbReference type="Proteomes" id="UP001293718"/>
    </source>
</evidence>
<organism evidence="4 5">
    <name type="scientific">Azohydromonas lata</name>
    <dbReference type="NCBI Taxonomy" id="45677"/>
    <lineage>
        <taxon>Bacteria</taxon>
        <taxon>Pseudomonadati</taxon>
        <taxon>Pseudomonadota</taxon>
        <taxon>Betaproteobacteria</taxon>
        <taxon>Burkholderiales</taxon>
        <taxon>Sphaerotilaceae</taxon>
        <taxon>Azohydromonas</taxon>
    </lineage>
</organism>
<keyword evidence="2" id="KW-0789">Thiol protease inhibitor</keyword>
<evidence type="ECO:0000256" key="2">
    <source>
        <dbReference type="ARBA" id="ARBA00022704"/>
    </source>
</evidence>
<dbReference type="SUPFAM" id="SSF141066">
    <property type="entry name" value="ICP-like"/>
    <property type="match status" value="1"/>
</dbReference>
<comment type="caution">
    <text evidence="4">The sequence shown here is derived from an EMBL/GenBank/DDBJ whole genome shotgun (WGS) entry which is preliminary data.</text>
</comment>
<gene>
    <name evidence="4" type="ORF">SM757_22435</name>
</gene>
<dbReference type="Proteomes" id="UP001293718">
    <property type="component" value="Unassembled WGS sequence"/>
</dbReference>
<dbReference type="InterPro" id="IPR036331">
    <property type="entry name" value="Chagasin-like_sf"/>
</dbReference>